<feature type="domain" description="Ig-like" evidence="5">
    <location>
        <begin position="419"/>
        <end position="503"/>
    </location>
</feature>
<feature type="domain" description="Ig-like" evidence="5">
    <location>
        <begin position="557"/>
        <end position="621"/>
    </location>
</feature>
<organism evidence="6 7">
    <name type="scientific">Lates calcarifer</name>
    <name type="common">Barramundi</name>
    <name type="synonym">Holocentrus calcarifer</name>
    <dbReference type="NCBI Taxonomy" id="8187"/>
    <lineage>
        <taxon>Eukaryota</taxon>
        <taxon>Metazoa</taxon>
        <taxon>Chordata</taxon>
        <taxon>Craniata</taxon>
        <taxon>Vertebrata</taxon>
        <taxon>Euteleostomi</taxon>
        <taxon>Actinopterygii</taxon>
        <taxon>Neopterygii</taxon>
        <taxon>Teleostei</taxon>
        <taxon>Neoteleostei</taxon>
        <taxon>Acanthomorphata</taxon>
        <taxon>Carangaria</taxon>
        <taxon>Carangaria incertae sedis</taxon>
        <taxon>Centropomidae</taxon>
        <taxon>Lates</taxon>
    </lineage>
</organism>
<feature type="transmembrane region" description="Helical" evidence="4">
    <location>
        <begin position="825"/>
        <end position="847"/>
    </location>
</feature>
<name>A0AAJ8BES3_LATCA</name>
<dbReference type="Pfam" id="PF13927">
    <property type="entry name" value="Ig_3"/>
    <property type="match status" value="2"/>
</dbReference>
<reference evidence="7" key="1">
    <citation type="submission" date="2025-08" db="UniProtKB">
        <authorList>
            <consortium name="RefSeq"/>
        </authorList>
    </citation>
    <scope>IDENTIFICATION</scope>
    <source>
        <tissue evidence="7">Brain</tissue>
    </source>
</reference>
<dbReference type="PANTHER" id="PTHR11481">
    <property type="entry name" value="IMMUNOGLOBULIN FC RECEPTOR"/>
    <property type="match status" value="1"/>
</dbReference>
<evidence type="ECO:0000256" key="4">
    <source>
        <dbReference type="SAM" id="Phobius"/>
    </source>
</evidence>
<evidence type="ECO:0000256" key="3">
    <source>
        <dbReference type="SAM" id="MobiDB-lite"/>
    </source>
</evidence>
<feature type="region of interest" description="Disordered" evidence="3">
    <location>
        <begin position="980"/>
        <end position="1017"/>
    </location>
</feature>
<feature type="domain" description="Ig-like" evidence="5">
    <location>
        <begin position="57"/>
        <end position="141"/>
    </location>
</feature>
<dbReference type="InterPro" id="IPR003598">
    <property type="entry name" value="Ig_sub2"/>
</dbReference>
<feature type="domain" description="Ig-like" evidence="5">
    <location>
        <begin position="746"/>
        <end position="816"/>
    </location>
</feature>
<feature type="domain" description="Ig-like" evidence="5">
    <location>
        <begin position="346"/>
        <end position="415"/>
    </location>
</feature>
<feature type="domain" description="Ig-like" evidence="5">
    <location>
        <begin position="238"/>
        <end position="328"/>
    </location>
</feature>
<dbReference type="Pfam" id="PF13895">
    <property type="entry name" value="Ig_2"/>
    <property type="match status" value="2"/>
</dbReference>
<keyword evidence="4" id="KW-0472">Membrane</keyword>
<dbReference type="RefSeq" id="XP_050931700.1">
    <property type="nucleotide sequence ID" value="XM_051075743.1"/>
</dbReference>
<proteinExistence type="predicted"/>
<dbReference type="AlphaFoldDB" id="A0AAJ8BES3"/>
<evidence type="ECO:0000256" key="2">
    <source>
        <dbReference type="ARBA" id="ARBA00023157"/>
    </source>
</evidence>
<dbReference type="PANTHER" id="PTHR11481:SF64">
    <property type="entry name" value="FC RECEPTOR-LIKE PROTEIN 4"/>
    <property type="match status" value="1"/>
</dbReference>
<protein>
    <submittedName>
        <fullName evidence="7">Fc receptor-like protein 5</fullName>
    </submittedName>
</protein>
<dbReference type="GO" id="GO:0007166">
    <property type="term" value="P:cell surface receptor signaling pathway"/>
    <property type="evidence" value="ECO:0007669"/>
    <property type="project" value="TreeGrafter"/>
</dbReference>
<keyword evidence="2" id="KW-1015">Disulfide bond</keyword>
<gene>
    <name evidence="7" type="primary">LOC127143274</name>
</gene>
<evidence type="ECO:0000259" key="5">
    <source>
        <dbReference type="PROSITE" id="PS50835"/>
    </source>
</evidence>
<dbReference type="SUPFAM" id="SSF48726">
    <property type="entry name" value="Immunoglobulin"/>
    <property type="match status" value="7"/>
</dbReference>
<dbReference type="GeneID" id="127143274"/>
<dbReference type="GO" id="GO:0004888">
    <property type="term" value="F:transmembrane signaling receptor activity"/>
    <property type="evidence" value="ECO:0007669"/>
    <property type="project" value="TreeGrafter"/>
</dbReference>
<dbReference type="KEGG" id="lcf:127143274"/>
<dbReference type="InterPro" id="IPR050488">
    <property type="entry name" value="Ig_Fc_receptor"/>
</dbReference>
<dbReference type="GO" id="GO:0006955">
    <property type="term" value="P:immune response"/>
    <property type="evidence" value="ECO:0007669"/>
    <property type="project" value="TreeGrafter"/>
</dbReference>
<sequence>MYEWRPAKLNKPPSHNEYRINRATESDSGDYRCKARSEYLLTEWSDKVRLTVSPNKPRPTLRADTSIIPVWSSVTLTCSVIRSAGWTVFKWYRRSSDSSEAQVINGGRSNHIIRISEGGIYTCRGGRGKPEFFTEESKKVTIQKTVSNTVTVTLQPNWSQIFSGETITVRCEIQGGGNTGWTYEWETPSSNNPPSRNEYRINRATVSDSGDYRCRGRKDYSFTQWSNVIRLTVSSDKPQASLRADRTVRPAGGSVTLTCSVDRSAGWTVFKWYRRSSDSSEAQVINGGRSNHIIRISEGGIYTCRGGRGKPEFFTEESNKVTIQKTVSNTVTVTLQPNWPQIYRDETITVRCKIQGGGDTEWTYEWEKNSYNKPPSRNEYRINRATESDSGDYRCRGRKDYSLTQWSNVIRLTVSSDKPQASLRADRTVIPAGGSVTLTCSVNPSPGWKYFLYRDNKLSEPLTTHDAAFQTTGRTSVSQEGLYSCRGGRGDPVYYTEYSHSVSIDITVSNRAVVILQPNWSEIYRGETITVRCEIQGGGDTEWEYHIMTSFHSEYPGASVTLNCEVEHPSAGWRFYWYKTVPDLSHNSYIYELLPGNSSGTEQDSYIVHGQTHTAGYVCRAGRGDPVFYTDNSEPKFVWSGDLHPAASLTVNPDRVQHFYSDSVSLSCEGNSAEWRVKRFNEHGYQSDCSDWRRMTGSTCNMRLYWYGNAVYWCESGSGEFSNAVNITVQSDYYYDIILVSPVHPVTEGESVSLGCRFRTEEKLSSVFFYHNDKLIQNDTRQELNISAVSKSDEGFYKCQWSGRKSAQSWMSVKVAVPEPKSSSFPVSLVVGLVCGITLIILLLLLYHYRQDLCCIRLIQSKRSSRSSTANHRVNQNETLRNQYSVVQGDVSVYDTIRDSGDAEHGDAALYDSIRDSAENGAGESMDVTYSVIELKNTGKKGKRCEPGESSVYSDVKIGATAVYYRDVASVLDNSPMYAQVTRHDKGKRKKKKAESTPAATDEAVYSQVNPGTSSGL</sequence>
<keyword evidence="4" id="KW-0812">Transmembrane</keyword>
<keyword evidence="1" id="KW-0732">Signal</keyword>
<dbReference type="SMART" id="SM00408">
    <property type="entry name" value="IGc2"/>
    <property type="match status" value="5"/>
</dbReference>
<keyword evidence="4" id="KW-1133">Transmembrane helix</keyword>
<dbReference type="Gene3D" id="2.60.40.10">
    <property type="entry name" value="Immunoglobulins"/>
    <property type="match status" value="9"/>
</dbReference>
<dbReference type="InterPro" id="IPR036179">
    <property type="entry name" value="Ig-like_dom_sf"/>
</dbReference>
<evidence type="ECO:0000313" key="7">
    <source>
        <dbReference type="RefSeq" id="XP_050931700.1"/>
    </source>
</evidence>
<evidence type="ECO:0000256" key="1">
    <source>
        <dbReference type="ARBA" id="ARBA00022729"/>
    </source>
</evidence>
<evidence type="ECO:0000313" key="6">
    <source>
        <dbReference type="Proteomes" id="UP000694890"/>
    </source>
</evidence>
<dbReference type="Proteomes" id="UP000694890">
    <property type="component" value="Linkage group LG14"/>
</dbReference>
<dbReference type="PROSITE" id="PS50835">
    <property type="entry name" value="IG_LIKE"/>
    <property type="match status" value="7"/>
</dbReference>
<dbReference type="SMART" id="SM00409">
    <property type="entry name" value="IG"/>
    <property type="match status" value="8"/>
</dbReference>
<dbReference type="InterPro" id="IPR003599">
    <property type="entry name" value="Ig_sub"/>
</dbReference>
<feature type="domain" description="Ig-like" evidence="5">
    <location>
        <begin position="150"/>
        <end position="234"/>
    </location>
</feature>
<feature type="compositionally biased region" description="Polar residues" evidence="3">
    <location>
        <begin position="1007"/>
        <end position="1017"/>
    </location>
</feature>
<dbReference type="GO" id="GO:0009897">
    <property type="term" value="C:external side of plasma membrane"/>
    <property type="evidence" value="ECO:0007669"/>
    <property type="project" value="TreeGrafter"/>
</dbReference>
<dbReference type="InterPro" id="IPR007110">
    <property type="entry name" value="Ig-like_dom"/>
</dbReference>
<dbReference type="InterPro" id="IPR013783">
    <property type="entry name" value="Ig-like_fold"/>
</dbReference>
<accession>A0AAJ8BES3</accession>